<reference evidence="11" key="1">
    <citation type="submission" date="2016-01" db="EMBL/GenBank/DDBJ databases">
        <authorList>
            <person name="Mitreva M."/>
            <person name="Pepin K.H."/>
            <person name="Mihindukulasuriya K.A."/>
            <person name="Fulton R."/>
            <person name="Fronick C."/>
            <person name="O'Laughlin M."/>
            <person name="Miner T."/>
            <person name="Herter B."/>
            <person name="Rosa B.A."/>
            <person name="Cordes M."/>
            <person name="Tomlinson C."/>
            <person name="Wollam A."/>
            <person name="Palsikar V.B."/>
            <person name="Mardis E.R."/>
            <person name="Wilson R.K."/>
        </authorList>
    </citation>
    <scope>NUCLEOTIDE SEQUENCE [LARGE SCALE GENOMIC DNA]</scope>
    <source>
        <strain evidence="11">KA00182</strain>
    </source>
</reference>
<evidence type="ECO:0000256" key="5">
    <source>
        <dbReference type="ARBA" id="ARBA00022573"/>
    </source>
</evidence>
<dbReference type="UniPathway" id="UPA00061">
    <property type="reaction ID" value="UER00516"/>
</dbReference>
<dbReference type="Gene3D" id="1.10.1610.10">
    <property type="match status" value="1"/>
</dbReference>
<comment type="caution">
    <text evidence="10">The sequence shown here is derived from an EMBL/GenBank/DDBJ whole genome shotgun (WGS) entry which is preliminary data.</text>
</comment>
<evidence type="ECO:0000313" key="11">
    <source>
        <dbReference type="Proteomes" id="UP000070160"/>
    </source>
</evidence>
<dbReference type="AlphaFoldDB" id="A0A134CK86"/>
<dbReference type="EC" id="2.4.2.21" evidence="3"/>
<evidence type="ECO:0000256" key="1">
    <source>
        <dbReference type="ARBA" id="ARBA00005049"/>
    </source>
</evidence>
<keyword evidence="7 10" id="KW-0808">Transferase</keyword>
<comment type="similarity">
    <text evidence="2">Belongs to the CobT family.</text>
</comment>
<evidence type="ECO:0000256" key="3">
    <source>
        <dbReference type="ARBA" id="ARBA00011991"/>
    </source>
</evidence>
<dbReference type="STRING" id="1588748.HMPREF3182_00399"/>
<evidence type="ECO:0000256" key="6">
    <source>
        <dbReference type="ARBA" id="ARBA00022676"/>
    </source>
</evidence>
<evidence type="ECO:0000256" key="7">
    <source>
        <dbReference type="ARBA" id="ARBA00022679"/>
    </source>
</evidence>
<dbReference type="EMBL" id="LSDT01000011">
    <property type="protein sequence ID" value="KXB92605.1"/>
    <property type="molecule type" value="Genomic_DNA"/>
</dbReference>
<dbReference type="PATRIC" id="fig|1588748.3.peg.388"/>
<dbReference type="Proteomes" id="UP000070160">
    <property type="component" value="Unassembled WGS sequence"/>
</dbReference>
<evidence type="ECO:0000256" key="9">
    <source>
        <dbReference type="ARBA" id="ARBA00047340"/>
    </source>
</evidence>
<dbReference type="InterPro" id="IPR036087">
    <property type="entry name" value="Nict_dMeBzImd_PRibTrfase_sf"/>
</dbReference>
<protein>
    <recommendedName>
        <fullName evidence="4">Nicotinate-nucleotide--dimethylbenzimidazole phosphoribosyltransferase</fullName>
        <ecNumber evidence="3">2.4.2.21</ecNumber>
    </recommendedName>
    <alternativeName>
        <fullName evidence="8">N(1)-alpha-phosphoribosyltransferase</fullName>
    </alternativeName>
</protein>
<dbReference type="SUPFAM" id="SSF52733">
    <property type="entry name" value="Nicotinate mononucleotide:5,6-dimethylbenzimidazole phosphoribosyltransferase (CobT)"/>
    <property type="match status" value="1"/>
</dbReference>
<dbReference type="PANTHER" id="PTHR43463:SF1">
    <property type="entry name" value="NICOTINATE-NUCLEOTIDE--DIMETHYLBENZIMIDAZOLE PHOSPHORIBOSYLTRANSFERASE"/>
    <property type="match status" value="1"/>
</dbReference>
<evidence type="ECO:0000256" key="4">
    <source>
        <dbReference type="ARBA" id="ARBA00015486"/>
    </source>
</evidence>
<dbReference type="GO" id="GO:0009236">
    <property type="term" value="P:cobalamin biosynthetic process"/>
    <property type="evidence" value="ECO:0007669"/>
    <property type="project" value="UniProtKB-KW"/>
</dbReference>
<evidence type="ECO:0000256" key="2">
    <source>
        <dbReference type="ARBA" id="ARBA00007110"/>
    </source>
</evidence>
<keyword evidence="5" id="KW-0169">Cobalamin biosynthesis</keyword>
<keyword evidence="6 10" id="KW-0328">Glycosyltransferase</keyword>
<dbReference type="Gene3D" id="3.40.50.10210">
    <property type="match status" value="1"/>
</dbReference>
<dbReference type="Pfam" id="PF02277">
    <property type="entry name" value="DBI_PRT"/>
    <property type="match status" value="1"/>
</dbReference>
<dbReference type="InterPro" id="IPR023195">
    <property type="entry name" value="Nict_dMeBzImd_PRibTrfase_N"/>
</dbReference>
<dbReference type="GO" id="GO:0008939">
    <property type="term" value="F:nicotinate-nucleotide-dimethylbenzimidazole phosphoribosyltransferase activity"/>
    <property type="evidence" value="ECO:0007669"/>
    <property type="project" value="UniProtKB-EC"/>
</dbReference>
<dbReference type="PANTHER" id="PTHR43463">
    <property type="entry name" value="NICOTINATE-NUCLEOTIDE--DIMETHYLBENZIMIDAZOLE PHOSPHORIBOSYLTRANSFERASE"/>
    <property type="match status" value="1"/>
</dbReference>
<accession>A0A134CK86</accession>
<name>A0A134CK86_9FIRM</name>
<keyword evidence="11" id="KW-1185">Reference proteome</keyword>
<comment type="pathway">
    <text evidence="1">Nucleoside biosynthesis; alpha-ribazole biosynthesis; alpha-ribazole from 5,6-dimethylbenzimidazole: step 1/2.</text>
</comment>
<evidence type="ECO:0000256" key="8">
    <source>
        <dbReference type="ARBA" id="ARBA00030686"/>
    </source>
</evidence>
<dbReference type="RefSeq" id="WP_062485202.1">
    <property type="nucleotide sequence ID" value="NZ_KQ960931.1"/>
</dbReference>
<gene>
    <name evidence="10" type="ORF">HMPREF3182_00399</name>
</gene>
<proteinExistence type="inferred from homology"/>
<sequence length="348" mass="37656">MKAEERRIRAWLDSLAKPRGSLGIWERQVEKVLLVWRDKSHELSPKHIIFAADNGVVRAGVVSQLAEVTYVQSRHMLAGTAAVACFCRCNNISYEVVDVGIAHPQEVGVGRKIAQGTHDFSLQPAMSKGEVERALHVGAERVRVAQQEGYNLLSFGEMGIGNTTTSAAVLGALVPQEIDTIVGYGASQGNYGLVLKKKKIIVQALQRYQSEMHGIEDILRCVGGFDIAALTGAMLACATAGIPFFIDGFITAVALACAVSINASVRDVALLSHISREPGMSAALRYSGMDIYEAPLQGELALGEGTGAILAVILLRTVLYTVFHMGSMETLNQEARKIHQQRRRDEDG</sequence>
<dbReference type="CDD" id="cd02439">
    <property type="entry name" value="DMB-PRT_CobT"/>
    <property type="match status" value="1"/>
</dbReference>
<evidence type="ECO:0000313" key="10">
    <source>
        <dbReference type="EMBL" id="KXB92605.1"/>
    </source>
</evidence>
<comment type="catalytic activity">
    <reaction evidence="9">
        <text>5,6-dimethylbenzimidazole + nicotinate beta-D-ribonucleotide = alpha-ribazole 5'-phosphate + nicotinate + H(+)</text>
        <dbReference type="Rhea" id="RHEA:11196"/>
        <dbReference type="ChEBI" id="CHEBI:15378"/>
        <dbReference type="ChEBI" id="CHEBI:15890"/>
        <dbReference type="ChEBI" id="CHEBI:32544"/>
        <dbReference type="ChEBI" id="CHEBI:57502"/>
        <dbReference type="ChEBI" id="CHEBI:57918"/>
        <dbReference type="EC" id="2.4.2.21"/>
    </reaction>
</comment>
<dbReference type="InterPro" id="IPR003200">
    <property type="entry name" value="Nict_dMeBzImd_PRibTrfase"/>
</dbReference>
<organism evidence="10 11">
    <name type="scientific">Megasphaera hutchinsoni</name>
    <dbReference type="NCBI Taxonomy" id="1588748"/>
    <lineage>
        <taxon>Bacteria</taxon>
        <taxon>Bacillati</taxon>
        <taxon>Bacillota</taxon>
        <taxon>Negativicutes</taxon>
        <taxon>Veillonellales</taxon>
        <taxon>Veillonellaceae</taxon>
        <taxon>Megasphaera</taxon>
    </lineage>
</organism>